<dbReference type="SUPFAM" id="SSF46785">
    <property type="entry name" value="Winged helix' DNA-binding domain"/>
    <property type="match status" value="1"/>
</dbReference>
<comment type="similarity">
    <text evidence="1">Belongs to the Fur family.</text>
</comment>
<dbReference type="Proteomes" id="UP001500571">
    <property type="component" value="Unassembled WGS sequence"/>
</dbReference>
<dbReference type="RefSeq" id="WP_344041428.1">
    <property type="nucleotide sequence ID" value="NZ_BAAAPB010000001.1"/>
</dbReference>
<organism evidence="8 9">
    <name type="scientific">Nocardioides panacihumi</name>
    <dbReference type="NCBI Taxonomy" id="400774"/>
    <lineage>
        <taxon>Bacteria</taxon>
        <taxon>Bacillati</taxon>
        <taxon>Actinomycetota</taxon>
        <taxon>Actinomycetes</taxon>
        <taxon>Propionibacteriales</taxon>
        <taxon>Nocardioidaceae</taxon>
        <taxon>Nocardioides</taxon>
    </lineage>
</organism>
<dbReference type="CDD" id="cd07153">
    <property type="entry name" value="Fur_like"/>
    <property type="match status" value="1"/>
</dbReference>
<evidence type="ECO:0000256" key="5">
    <source>
        <dbReference type="ARBA" id="ARBA00023125"/>
    </source>
</evidence>
<dbReference type="Pfam" id="PF01475">
    <property type="entry name" value="FUR"/>
    <property type="match status" value="1"/>
</dbReference>
<keyword evidence="2" id="KW-0678">Repressor</keyword>
<dbReference type="EMBL" id="BAAAPB010000001">
    <property type="protein sequence ID" value="GAA1946373.1"/>
    <property type="molecule type" value="Genomic_DNA"/>
</dbReference>
<evidence type="ECO:0000256" key="7">
    <source>
        <dbReference type="SAM" id="MobiDB-lite"/>
    </source>
</evidence>
<keyword evidence="4" id="KW-0805">Transcription regulation</keyword>
<evidence type="ECO:0000256" key="1">
    <source>
        <dbReference type="ARBA" id="ARBA00007957"/>
    </source>
</evidence>
<dbReference type="InterPro" id="IPR036390">
    <property type="entry name" value="WH_DNA-bd_sf"/>
</dbReference>
<evidence type="ECO:0000256" key="3">
    <source>
        <dbReference type="ARBA" id="ARBA00022833"/>
    </source>
</evidence>
<keyword evidence="9" id="KW-1185">Reference proteome</keyword>
<feature type="region of interest" description="Disordered" evidence="7">
    <location>
        <begin position="147"/>
        <end position="167"/>
    </location>
</feature>
<keyword evidence="5" id="KW-0238">DNA-binding</keyword>
<dbReference type="PANTHER" id="PTHR33202:SF7">
    <property type="entry name" value="FERRIC UPTAKE REGULATION PROTEIN"/>
    <property type="match status" value="1"/>
</dbReference>
<comment type="caution">
    <text evidence="8">The sequence shown here is derived from an EMBL/GenBank/DDBJ whole genome shotgun (WGS) entry which is preliminary data.</text>
</comment>
<dbReference type="InterPro" id="IPR043135">
    <property type="entry name" value="Fur_C"/>
</dbReference>
<dbReference type="Gene3D" id="1.10.10.10">
    <property type="entry name" value="Winged helix-like DNA-binding domain superfamily/Winged helix DNA-binding domain"/>
    <property type="match status" value="1"/>
</dbReference>
<accession>A0ABN2Q7H3</accession>
<evidence type="ECO:0000313" key="9">
    <source>
        <dbReference type="Proteomes" id="UP001500571"/>
    </source>
</evidence>
<reference evidence="8 9" key="1">
    <citation type="journal article" date="2019" name="Int. J. Syst. Evol. Microbiol.">
        <title>The Global Catalogue of Microorganisms (GCM) 10K type strain sequencing project: providing services to taxonomists for standard genome sequencing and annotation.</title>
        <authorList>
            <consortium name="The Broad Institute Genomics Platform"/>
            <consortium name="The Broad Institute Genome Sequencing Center for Infectious Disease"/>
            <person name="Wu L."/>
            <person name="Ma J."/>
        </authorList>
    </citation>
    <scope>NUCLEOTIDE SEQUENCE [LARGE SCALE GENOMIC DNA]</scope>
    <source>
        <strain evidence="8 9">JCM 15309</strain>
    </source>
</reference>
<dbReference type="PANTHER" id="PTHR33202">
    <property type="entry name" value="ZINC UPTAKE REGULATION PROTEIN"/>
    <property type="match status" value="1"/>
</dbReference>
<dbReference type="InterPro" id="IPR036388">
    <property type="entry name" value="WH-like_DNA-bd_sf"/>
</dbReference>
<gene>
    <name evidence="8" type="ORF">GCM10009798_01700</name>
</gene>
<proteinExistence type="inferred from homology"/>
<evidence type="ECO:0000256" key="4">
    <source>
        <dbReference type="ARBA" id="ARBA00023015"/>
    </source>
</evidence>
<evidence type="ECO:0000313" key="8">
    <source>
        <dbReference type="EMBL" id="GAA1946373.1"/>
    </source>
</evidence>
<evidence type="ECO:0000256" key="2">
    <source>
        <dbReference type="ARBA" id="ARBA00022491"/>
    </source>
</evidence>
<sequence>MAAEAGHGPAGAQPEGDDWRSRLRAQGYRLTPQRELILAAVERLQHATPDEIFAEVSTQSTAINISTVYRTLEVLEQLGLVRHLHLSDRAPTYHSVSAGPVHFHLTCRNCGQVISVDEVKAEKFVERLRVEQGFLVDIAHLTIFGEHTPSCPEPPGGAEGAHDEHQH</sequence>
<name>A0ABN2Q7H3_9ACTN</name>
<dbReference type="InterPro" id="IPR002481">
    <property type="entry name" value="FUR"/>
</dbReference>
<keyword evidence="6" id="KW-0804">Transcription</keyword>
<evidence type="ECO:0000256" key="6">
    <source>
        <dbReference type="ARBA" id="ARBA00023163"/>
    </source>
</evidence>
<dbReference type="Gene3D" id="3.30.1490.190">
    <property type="match status" value="1"/>
</dbReference>
<keyword evidence="3" id="KW-0862">Zinc</keyword>
<protein>
    <submittedName>
        <fullName evidence="8">Transcriptional repressor</fullName>
    </submittedName>
</protein>